<keyword evidence="2" id="KW-1185">Reference proteome</keyword>
<gene>
    <name evidence="1" type="primary">WBGene00278110</name>
</gene>
<protein>
    <submittedName>
        <fullName evidence="1">Uncharacterized protein</fullName>
    </submittedName>
</protein>
<sequence length="239" mass="27391">MSDLNISKERCEMQDCKVLVSEEFLNSTSVSDQDYLATFAFNPSSIILKMMICDHNHQTDTTLCGFTAFAHSLTPNILSLLGKSDLPKDMAKKFLHCFINNGEINFSVIISAKFKIDTNLLDSDIVEMFKSLIEYKSFDLPKLIVDADCLLMLIQARSRLNLEGEFRFSTTRNMERDEIDSSLDNDMKYIYHLTRDDNKHRLINVDGNPDSRVLIEIDSRIEQCEVFVNFGKSAFTIKI</sequence>
<organism evidence="1 2">
    <name type="scientific">Pristionchus pacificus</name>
    <name type="common">Parasitic nematode worm</name>
    <dbReference type="NCBI Taxonomy" id="54126"/>
    <lineage>
        <taxon>Eukaryota</taxon>
        <taxon>Metazoa</taxon>
        <taxon>Ecdysozoa</taxon>
        <taxon>Nematoda</taxon>
        <taxon>Chromadorea</taxon>
        <taxon>Rhabditida</taxon>
        <taxon>Rhabditina</taxon>
        <taxon>Diplogasteromorpha</taxon>
        <taxon>Diplogasteroidea</taxon>
        <taxon>Neodiplogasteridae</taxon>
        <taxon>Pristionchus</taxon>
    </lineage>
</organism>
<evidence type="ECO:0000313" key="2">
    <source>
        <dbReference type="Proteomes" id="UP000005239"/>
    </source>
</evidence>
<reference evidence="2" key="1">
    <citation type="journal article" date="2008" name="Nat. Genet.">
        <title>The Pristionchus pacificus genome provides a unique perspective on nematode lifestyle and parasitism.</title>
        <authorList>
            <person name="Dieterich C."/>
            <person name="Clifton S.W."/>
            <person name="Schuster L.N."/>
            <person name="Chinwalla A."/>
            <person name="Delehaunty K."/>
            <person name="Dinkelacker I."/>
            <person name="Fulton L."/>
            <person name="Fulton R."/>
            <person name="Godfrey J."/>
            <person name="Minx P."/>
            <person name="Mitreva M."/>
            <person name="Roeseler W."/>
            <person name="Tian H."/>
            <person name="Witte H."/>
            <person name="Yang S.P."/>
            <person name="Wilson R.K."/>
            <person name="Sommer R.J."/>
        </authorList>
    </citation>
    <scope>NUCLEOTIDE SEQUENCE [LARGE SCALE GENOMIC DNA]</scope>
    <source>
        <strain evidence="2">PS312</strain>
    </source>
</reference>
<proteinExistence type="predicted"/>
<accession>A0A2A6BY42</accession>
<name>A0A2A6BY42_PRIPA</name>
<accession>A0A8R1YXN9</accession>
<evidence type="ECO:0000313" key="1">
    <source>
        <dbReference type="EnsemblMetazoa" id="PPA39741.1"/>
    </source>
</evidence>
<dbReference type="AlphaFoldDB" id="A0A2A6BY42"/>
<dbReference type="EnsemblMetazoa" id="PPA39741.1">
    <property type="protein sequence ID" value="PPA39741.1"/>
    <property type="gene ID" value="WBGene00278110"/>
</dbReference>
<dbReference type="Proteomes" id="UP000005239">
    <property type="component" value="Unassembled WGS sequence"/>
</dbReference>
<reference evidence="1" key="2">
    <citation type="submission" date="2022-06" db="UniProtKB">
        <authorList>
            <consortium name="EnsemblMetazoa"/>
        </authorList>
    </citation>
    <scope>IDENTIFICATION</scope>
    <source>
        <strain evidence="1">PS312</strain>
    </source>
</reference>